<evidence type="ECO:0000313" key="2">
    <source>
        <dbReference type="EMBL" id="GAH85740.1"/>
    </source>
</evidence>
<keyword evidence="1" id="KW-1133">Transmembrane helix</keyword>
<reference evidence="2" key="1">
    <citation type="journal article" date="2014" name="Front. Microbiol.">
        <title>High frequency of phylogenetically diverse reductive dehalogenase-homologous genes in deep subseafloor sedimentary metagenomes.</title>
        <authorList>
            <person name="Kawai M."/>
            <person name="Futagami T."/>
            <person name="Toyoda A."/>
            <person name="Takaki Y."/>
            <person name="Nishi S."/>
            <person name="Hori S."/>
            <person name="Arai W."/>
            <person name="Tsubouchi T."/>
            <person name="Morono Y."/>
            <person name="Uchiyama I."/>
            <person name="Ito T."/>
            <person name="Fujiyama A."/>
            <person name="Inagaki F."/>
            <person name="Takami H."/>
        </authorList>
    </citation>
    <scope>NUCLEOTIDE SEQUENCE</scope>
    <source>
        <strain evidence="2">Expedition CK06-06</strain>
    </source>
</reference>
<dbReference type="EMBL" id="BARU01041185">
    <property type="protein sequence ID" value="GAH85740.1"/>
    <property type="molecule type" value="Genomic_DNA"/>
</dbReference>
<proteinExistence type="predicted"/>
<sequence length="51" mass="6167">MDIYESIVKVFKRIKNQSSYLALFLLDVLVTIIYFPMYLYYLIRKQKTVAL</sequence>
<evidence type="ECO:0000256" key="1">
    <source>
        <dbReference type="SAM" id="Phobius"/>
    </source>
</evidence>
<gene>
    <name evidence="2" type="ORF">S03H2_63541</name>
</gene>
<feature type="transmembrane region" description="Helical" evidence="1">
    <location>
        <begin position="20"/>
        <end position="43"/>
    </location>
</feature>
<organism evidence="2">
    <name type="scientific">marine sediment metagenome</name>
    <dbReference type="NCBI Taxonomy" id="412755"/>
    <lineage>
        <taxon>unclassified sequences</taxon>
        <taxon>metagenomes</taxon>
        <taxon>ecological metagenomes</taxon>
    </lineage>
</organism>
<keyword evidence="1" id="KW-0472">Membrane</keyword>
<name>X1JWF5_9ZZZZ</name>
<protein>
    <submittedName>
        <fullName evidence="2">Uncharacterized protein</fullName>
    </submittedName>
</protein>
<comment type="caution">
    <text evidence="2">The sequence shown here is derived from an EMBL/GenBank/DDBJ whole genome shotgun (WGS) entry which is preliminary data.</text>
</comment>
<keyword evidence="1" id="KW-0812">Transmembrane</keyword>
<dbReference type="AlphaFoldDB" id="X1JWF5"/>
<accession>X1JWF5</accession>